<evidence type="ECO:0000313" key="2">
    <source>
        <dbReference type="EMBL" id="SEI02382.1"/>
    </source>
</evidence>
<accession>A0A1H6MKW3</accession>
<evidence type="ECO:0000256" key="1">
    <source>
        <dbReference type="SAM" id="SignalP"/>
    </source>
</evidence>
<organism evidence="2 3">
    <name type="scientific">Paracoccus alkenifer</name>
    <dbReference type="NCBI Taxonomy" id="65735"/>
    <lineage>
        <taxon>Bacteria</taxon>
        <taxon>Pseudomonadati</taxon>
        <taxon>Pseudomonadota</taxon>
        <taxon>Alphaproteobacteria</taxon>
        <taxon>Rhodobacterales</taxon>
        <taxon>Paracoccaceae</taxon>
        <taxon>Paracoccus</taxon>
    </lineage>
</organism>
<sequence length="135" mass="13991">MKPMLAVAAAALWMTAAGAGLAERGMTVPLPDTSSLSQAQAQALIAELAQVNVITSNCPDHAISDAEWTLITATGDQLAAQLGLSAQDYDREYYGPAFQLLDDPGACDRIGPTAGPLIARLKQMGGGTTPTDHPQ</sequence>
<reference evidence="3" key="1">
    <citation type="submission" date="2016-10" db="EMBL/GenBank/DDBJ databases">
        <authorList>
            <person name="Varghese N."/>
            <person name="Submissions S."/>
        </authorList>
    </citation>
    <scope>NUCLEOTIDE SEQUENCE [LARGE SCALE GENOMIC DNA]</scope>
    <source>
        <strain evidence="3">DSM 11593</strain>
    </source>
</reference>
<dbReference type="AlphaFoldDB" id="A0A1H6MKW3"/>
<dbReference type="OrthoDB" id="7948811at2"/>
<name>A0A1H6MKW3_9RHOB</name>
<gene>
    <name evidence="2" type="ORF">SAMN04488075_2244</name>
</gene>
<feature type="signal peptide" evidence="1">
    <location>
        <begin position="1"/>
        <end position="19"/>
    </location>
</feature>
<protein>
    <submittedName>
        <fullName evidence="2">Uncharacterized protein</fullName>
    </submittedName>
</protein>
<dbReference type="RefSeq" id="WP_090848196.1">
    <property type="nucleotide sequence ID" value="NZ_FNXG01000004.1"/>
</dbReference>
<proteinExistence type="predicted"/>
<dbReference type="Proteomes" id="UP000199125">
    <property type="component" value="Unassembled WGS sequence"/>
</dbReference>
<keyword evidence="1" id="KW-0732">Signal</keyword>
<feature type="chain" id="PRO_5011536483" evidence="1">
    <location>
        <begin position="20"/>
        <end position="135"/>
    </location>
</feature>
<evidence type="ECO:0000313" key="3">
    <source>
        <dbReference type="Proteomes" id="UP000199125"/>
    </source>
</evidence>
<dbReference type="EMBL" id="FNXG01000004">
    <property type="protein sequence ID" value="SEI02382.1"/>
    <property type="molecule type" value="Genomic_DNA"/>
</dbReference>
<keyword evidence="3" id="KW-1185">Reference proteome</keyword>